<protein>
    <submittedName>
        <fullName evidence="10">Uncharacterized protein</fullName>
    </submittedName>
</protein>
<dbReference type="GO" id="GO:0006882">
    <property type="term" value="P:intracellular zinc ion homeostasis"/>
    <property type="evidence" value="ECO:0007669"/>
    <property type="project" value="TreeGrafter"/>
</dbReference>
<feature type="domain" description="Cation efflux protein cytoplasmic" evidence="9">
    <location>
        <begin position="239"/>
        <end position="315"/>
    </location>
</feature>
<keyword evidence="4 7" id="KW-0812">Transmembrane</keyword>
<dbReference type="Pfam" id="PF16916">
    <property type="entry name" value="ZT_dimer"/>
    <property type="match status" value="1"/>
</dbReference>
<name>Q5P2F7_AROAE</name>
<dbReference type="KEGG" id="eba:ebA4214"/>
<evidence type="ECO:0000256" key="1">
    <source>
        <dbReference type="ARBA" id="ARBA00004141"/>
    </source>
</evidence>
<dbReference type="InterPro" id="IPR027470">
    <property type="entry name" value="Cation_efflux_CTD"/>
</dbReference>
<dbReference type="Proteomes" id="UP000006552">
    <property type="component" value="Chromosome"/>
</dbReference>
<dbReference type="GO" id="GO:0015341">
    <property type="term" value="F:zinc efflux antiporter activity"/>
    <property type="evidence" value="ECO:0007669"/>
    <property type="project" value="TreeGrafter"/>
</dbReference>
<dbReference type="EMBL" id="CR555306">
    <property type="protein sequence ID" value="CAI08507.1"/>
    <property type="molecule type" value="Genomic_DNA"/>
</dbReference>
<accession>Q5P2F7</accession>
<sequence length="317" mass="33444">MFQAPDPSVAPPAPARTDVVYHGGRSVPVVIMRTLTPHQALLLSILAALTTIGMKAGAWWLTGSVGFLSDALESLVNLAGASFALLMVSLARAPADPEHPYGHGKAEYFSAAFEGMLIFVAALVILATAVERLIHPQPLGALGLGTVLSVGASLVNLVVARILFQVGRAHRSLALEADARHLMTDVWTTAGVVAGVGLASLSGWNWLDPLVAAGVAVNILREGWGLMHRSVDGLMDRALDDAEIRHIEAVLHSCCNGGGRFVNLKTRVAGAMQFAHVDLRVPGDWTVAHAHALADAAEEAVRTQTGTRLTTHIEPID</sequence>
<keyword evidence="11" id="KW-1185">Reference proteome</keyword>
<dbReference type="GO" id="GO:0015086">
    <property type="term" value="F:cadmium ion transmembrane transporter activity"/>
    <property type="evidence" value="ECO:0007669"/>
    <property type="project" value="TreeGrafter"/>
</dbReference>
<evidence type="ECO:0000259" key="8">
    <source>
        <dbReference type="Pfam" id="PF01545"/>
    </source>
</evidence>
<organism evidence="10 11">
    <name type="scientific">Aromatoleum aromaticum (strain DSM 19018 / LMG 30748 / EbN1)</name>
    <name type="common">Azoarcus sp. (strain EbN1)</name>
    <dbReference type="NCBI Taxonomy" id="76114"/>
    <lineage>
        <taxon>Bacteria</taxon>
        <taxon>Pseudomonadati</taxon>
        <taxon>Pseudomonadota</taxon>
        <taxon>Betaproteobacteria</taxon>
        <taxon>Rhodocyclales</taxon>
        <taxon>Rhodocyclaceae</taxon>
        <taxon>Aromatoleum</taxon>
    </lineage>
</organism>
<dbReference type="eggNOG" id="COG0053">
    <property type="taxonomic scope" value="Bacteria"/>
</dbReference>
<evidence type="ECO:0000313" key="10">
    <source>
        <dbReference type="EMBL" id="CAI08507.1"/>
    </source>
</evidence>
<evidence type="ECO:0000256" key="4">
    <source>
        <dbReference type="ARBA" id="ARBA00022692"/>
    </source>
</evidence>
<comment type="similarity">
    <text evidence="2">Belongs to the cation diffusion facilitator (CDF) transporter (TC 2.A.4) family.</text>
</comment>
<proteinExistence type="inferred from homology"/>
<dbReference type="Gene3D" id="1.20.1510.10">
    <property type="entry name" value="Cation efflux protein transmembrane domain"/>
    <property type="match status" value="1"/>
</dbReference>
<evidence type="ECO:0000256" key="3">
    <source>
        <dbReference type="ARBA" id="ARBA00022448"/>
    </source>
</evidence>
<dbReference type="InterPro" id="IPR002524">
    <property type="entry name" value="Cation_efflux"/>
</dbReference>
<evidence type="ECO:0000256" key="6">
    <source>
        <dbReference type="ARBA" id="ARBA00023136"/>
    </source>
</evidence>
<keyword evidence="6 7" id="KW-0472">Membrane</keyword>
<evidence type="ECO:0000256" key="2">
    <source>
        <dbReference type="ARBA" id="ARBA00008114"/>
    </source>
</evidence>
<dbReference type="SUPFAM" id="SSF160240">
    <property type="entry name" value="Cation efflux protein cytoplasmic domain-like"/>
    <property type="match status" value="1"/>
</dbReference>
<gene>
    <name evidence="10" type="ORF">ebA4214</name>
</gene>
<evidence type="ECO:0000256" key="7">
    <source>
        <dbReference type="SAM" id="Phobius"/>
    </source>
</evidence>
<evidence type="ECO:0000313" key="11">
    <source>
        <dbReference type="Proteomes" id="UP000006552"/>
    </source>
</evidence>
<keyword evidence="3" id="KW-0813">Transport</keyword>
<dbReference type="NCBIfam" id="TIGR01297">
    <property type="entry name" value="CDF"/>
    <property type="match status" value="1"/>
</dbReference>
<feature type="transmembrane region" description="Helical" evidence="7">
    <location>
        <begin position="111"/>
        <end position="130"/>
    </location>
</feature>
<evidence type="ECO:0000256" key="5">
    <source>
        <dbReference type="ARBA" id="ARBA00022989"/>
    </source>
</evidence>
<dbReference type="SUPFAM" id="SSF161111">
    <property type="entry name" value="Cation efflux protein transmembrane domain-like"/>
    <property type="match status" value="1"/>
</dbReference>
<feature type="domain" description="Cation efflux protein transmembrane" evidence="8">
    <location>
        <begin position="41"/>
        <end position="235"/>
    </location>
</feature>
<dbReference type="InterPro" id="IPR027469">
    <property type="entry name" value="Cation_efflux_TMD_sf"/>
</dbReference>
<dbReference type="Gene3D" id="3.30.70.1350">
    <property type="entry name" value="Cation efflux protein, cytoplasmic domain"/>
    <property type="match status" value="1"/>
</dbReference>
<dbReference type="AlphaFoldDB" id="Q5P2F7"/>
<dbReference type="GO" id="GO:0005886">
    <property type="term" value="C:plasma membrane"/>
    <property type="evidence" value="ECO:0007669"/>
    <property type="project" value="TreeGrafter"/>
</dbReference>
<dbReference type="InterPro" id="IPR050291">
    <property type="entry name" value="CDF_Transporter"/>
</dbReference>
<keyword evidence="5 7" id="KW-1133">Transmembrane helix</keyword>
<evidence type="ECO:0000259" key="9">
    <source>
        <dbReference type="Pfam" id="PF16916"/>
    </source>
</evidence>
<dbReference type="PANTHER" id="PTHR43840">
    <property type="entry name" value="MITOCHONDRIAL METAL TRANSPORTER 1-RELATED"/>
    <property type="match status" value="1"/>
</dbReference>
<dbReference type="InterPro" id="IPR058533">
    <property type="entry name" value="Cation_efflux_TM"/>
</dbReference>
<comment type="subcellular location">
    <subcellularLocation>
        <location evidence="1">Membrane</location>
        <topology evidence="1">Multi-pass membrane protein</topology>
    </subcellularLocation>
</comment>
<dbReference type="PANTHER" id="PTHR43840:SF15">
    <property type="entry name" value="MITOCHONDRIAL METAL TRANSPORTER 1-RELATED"/>
    <property type="match status" value="1"/>
</dbReference>
<dbReference type="GO" id="GO:0015093">
    <property type="term" value="F:ferrous iron transmembrane transporter activity"/>
    <property type="evidence" value="ECO:0007669"/>
    <property type="project" value="TreeGrafter"/>
</dbReference>
<dbReference type="Pfam" id="PF01545">
    <property type="entry name" value="Cation_efflux"/>
    <property type="match status" value="1"/>
</dbReference>
<dbReference type="STRING" id="76114.ebA4214"/>
<dbReference type="HOGENOM" id="CLU_013430_3_0_4"/>
<feature type="transmembrane region" description="Helical" evidence="7">
    <location>
        <begin position="74"/>
        <end position="91"/>
    </location>
</feature>
<reference evidence="10 11" key="1">
    <citation type="journal article" date="2005" name="Arch. Microbiol.">
        <title>The genome sequence of an anaerobic aromatic-degrading denitrifying bacterium, strain EbN1.</title>
        <authorList>
            <person name="Rabus R."/>
            <person name="Kube M."/>
            <person name="Heider J."/>
            <person name="Beck A."/>
            <person name="Heitmann K."/>
            <person name="Widdel F."/>
            <person name="Reinhardt R."/>
        </authorList>
    </citation>
    <scope>NUCLEOTIDE SEQUENCE [LARGE SCALE GENOMIC DNA]</scope>
    <source>
        <strain evidence="10 11">EbN1</strain>
    </source>
</reference>
<feature type="transmembrane region" description="Helical" evidence="7">
    <location>
        <begin position="142"/>
        <end position="164"/>
    </location>
</feature>
<dbReference type="InterPro" id="IPR036837">
    <property type="entry name" value="Cation_efflux_CTD_sf"/>
</dbReference>
<feature type="transmembrane region" description="Helical" evidence="7">
    <location>
        <begin position="40"/>
        <end position="62"/>
    </location>
</feature>